<dbReference type="Pfam" id="PF13103">
    <property type="entry name" value="TonB_2"/>
    <property type="match status" value="1"/>
</dbReference>
<evidence type="ECO:0000256" key="1">
    <source>
        <dbReference type="SAM" id="Phobius"/>
    </source>
</evidence>
<dbReference type="Proteomes" id="UP000282483">
    <property type="component" value="Chromosome"/>
</dbReference>
<dbReference type="SUPFAM" id="SSF74653">
    <property type="entry name" value="TolA/TonB C-terminal domain"/>
    <property type="match status" value="1"/>
</dbReference>
<reference evidence="2 3" key="1">
    <citation type="submission" date="2017-03" db="EMBL/GenBank/DDBJ databases">
        <title>The genome sequence of Candidatus Rickettsiella viridis.</title>
        <authorList>
            <person name="Nikoh N."/>
            <person name="Tsuchida T."/>
            <person name="Yamaguchi K."/>
            <person name="Maeda T."/>
            <person name="Shigenobu S."/>
            <person name="Fukatsu T."/>
        </authorList>
    </citation>
    <scope>NUCLEOTIDE SEQUENCE [LARGE SCALE GENOMIC DNA]</scope>
    <source>
        <strain evidence="2 3">Ap-RA04</strain>
    </source>
</reference>
<protein>
    <submittedName>
        <fullName evidence="2">TolA colicin import membrane protein</fullName>
    </submittedName>
</protein>
<dbReference type="KEGG" id="rvi:RVIR1_07980"/>
<evidence type="ECO:0000313" key="3">
    <source>
        <dbReference type="Proteomes" id="UP000282483"/>
    </source>
</evidence>
<keyword evidence="1" id="KW-0472">Membrane</keyword>
<keyword evidence="1" id="KW-1133">Transmembrane helix</keyword>
<dbReference type="EMBL" id="AP018005">
    <property type="protein sequence ID" value="BBB15287.1"/>
    <property type="molecule type" value="Genomic_DNA"/>
</dbReference>
<accession>A0A2Z5V7C4</accession>
<dbReference type="NCBIfam" id="TIGR02794">
    <property type="entry name" value="tolA_full"/>
    <property type="match status" value="1"/>
</dbReference>
<dbReference type="RefSeq" id="WP_126322755.1">
    <property type="nucleotide sequence ID" value="NZ_AP018005.1"/>
</dbReference>
<name>A0A2Z5V7C4_9COXI</name>
<dbReference type="GO" id="GO:0043213">
    <property type="term" value="P:bacteriocin transport"/>
    <property type="evidence" value="ECO:0007669"/>
    <property type="project" value="InterPro"/>
</dbReference>
<keyword evidence="1" id="KW-0812">Transmembrane</keyword>
<sequence length="278" mass="30645">MKSYSVNCKEDYRFTLLLATLFHIVLFSALFLTLRCPKPLLLSAAVPLAIIHATAMETIPLSPPVPAAEEKIKIPVKTAPVLIKPALIEKSPLTLAVKEKKIVKKQVNPTPAQLKPRLKTTITTPEKTATPLTQHKLVKKEKNANHPLSLKSLQIAQKNVQQLLQQEVSSTLQKNQMATRNAAATTKYRHLILQSIAQQWIIPPDVDKHLETRLVVQLAPGGMVLEVVIIKGSGNAVLDRSVQTAIYKASPLPVPKESGLFNSFRQINLTVRPEGLIS</sequence>
<dbReference type="Gene3D" id="3.30.1150.10">
    <property type="match status" value="1"/>
</dbReference>
<dbReference type="AlphaFoldDB" id="A0A2Z5V7C4"/>
<proteinExistence type="predicted"/>
<feature type="transmembrane region" description="Helical" evidence="1">
    <location>
        <begin position="12"/>
        <end position="34"/>
    </location>
</feature>
<gene>
    <name evidence="2" type="primary">tolA</name>
    <name evidence="2" type="ORF">RVIR1_07980</name>
</gene>
<dbReference type="GO" id="GO:0019534">
    <property type="term" value="F:toxin transmembrane transporter activity"/>
    <property type="evidence" value="ECO:0007669"/>
    <property type="project" value="InterPro"/>
</dbReference>
<keyword evidence="3" id="KW-1185">Reference proteome</keyword>
<dbReference type="OrthoDB" id="9779830at2"/>
<evidence type="ECO:0000313" key="2">
    <source>
        <dbReference type="EMBL" id="BBB15287.1"/>
    </source>
</evidence>
<organism evidence="2 3">
    <name type="scientific">Candidatus Rickettsiella viridis</name>
    <dbReference type="NCBI Taxonomy" id="676208"/>
    <lineage>
        <taxon>Bacteria</taxon>
        <taxon>Pseudomonadati</taxon>
        <taxon>Pseudomonadota</taxon>
        <taxon>Gammaproteobacteria</taxon>
        <taxon>Legionellales</taxon>
        <taxon>Coxiellaceae</taxon>
        <taxon>Rickettsiella</taxon>
    </lineage>
</organism>
<dbReference type="InterPro" id="IPR014161">
    <property type="entry name" value="Tol-Pal_TolA"/>
</dbReference>
<dbReference type="GO" id="GO:0016020">
    <property type="term" value="C:membrane"/>
    <property type="evidence" value="ECO:0007669"/>
    <property type="project" value="InterPro"/>
</dbReference>